<name>A0A6A9UTL0_9ACTN</name>
<evidence type="ECO:0000313" key="8">
    <source>
        <dbReference type="Proteomes" id="UP000435304"/>
    </source>
</evidence>
<dbReference type="Pfam" id="PF00293">
    <property type="entry name" value="NUDIX"/>
    <property type="match status" value="1"/>
</dbReference>
<comment type="cofactor">
    <cofactor evidence="1">
        <name>Mg(2+)</name>
        <dbReference type="ChEBI" id="CHEBI:18420"/>
    </cofactor>
</comment>
<dbReference type="InterPro" id="IPR015797">
    <property type="entry name" value="NUDIX_hydrolase-like_dom_sf"/>
</dbReference>
<dbReference type="Proteomes" id="UP000435304">
    <property type="component" value="Unassembled WGS sequence"/>
</dbReference>
<dbReference type="PROSITE" id="PS00893">
    <property type="entry name" value="NUDIX_BOX"/>
    <property type="match status" value="1"/>
</dbReference>
<evidence type="ECO:0000313" key="7">
    <source>
        <dbReference type="EMBL" id="MVA76011.1"/>
    </source>
</evidence>
<evidence type="ECO:0000256" key="2">
    <source>
        <dbReference type="ARBA" id="ARBA00005582"/>
    </source>
</evidence>
<dbReference type="InterPro" id="IPR016181">
    <property type="entry name" value="Acyl_CoA_acyltransferase"/>
</dbReference>
<dbReference type="Gene3D" id="3.40.630.30">
    <property type="match status" value="1"/>
</dbReference>
<evidence type="ECO:0000259" key="6">
    <source>
        <dbReference type="PROSITE" id="PS51462"/>
    </source>
</evidence>
<comment type="caution">
    <text evidence="7">The sequence shown here is derived from an EMBL/GenBank/DDBJ whole genome shotgun (WGS) entry which is preliminary data.</text>
</comment>
<evidence type="ECO:0000256" key="3">
    <source>
        <dbReference type="ARBA" id="ARBA00022801"/>
    </source>
</evidence>
<dbReference type="SUPFAM" id="SSF55729">
    <property type="entry name" value="Acyl-CoA N-acyltransferases (Nat)"/>
    <property type="match status" value="1"/>
</dbReference>
<accession>A0A6A9UTL0</accession>
<comment type="similarity">
    <text evidence="2 5">Belongs to the Nudix hydrolase family.</text>
</comment>
<organism evidence="7 8">
    <name type="scientific">Auraticoccus cholistanensis</name>
    <dbReference type="NCBI Taxonomy" id="2656650"/>
    <lineage>
        <taxon>Bacteria</taxon>
        <taxon>Bacillati</taxon>
        <taxon>Actinomycetota</taxon>
        <taxon>Actinomycetes</taxon>
        <taxon>Propionibacteriales</taxon>
        <taxon>Propionibacteriaceae</taxon>
        <taxon>Auraticoccus</taxon>
    </lineage>
</organism>
<protein>
    <submittedName>
        <fullName evidence="7">NUDIX domain-containing protein</fullName>
    </submittedName>
</protein>
<sequence length="269" mass="29259">MSSTSGGSTELSIQVTRHDGVGTLSWAMATDSDTLARALSAVGDESILAGGLRRLEVSLPASDTMARRAVQKAGFRQEGRRRLALRTGADSYEDVVLYARLASDVVHGPDGFSGVMNSVLPRTRVIAHVLFRDRAGRYLFCQTTFKPDWELPGGVVEPRESPLAGAVREVREELGIDVTLGPVLAVDWLPPYQGWDDAVELIFDGGVLDEAQVAAFRLEPREIASVHWTTAEQALERLRPGAARRLLHLQAHPGRAHYLEDGSPVLDEG</sequence>
<reference evidence="7 8" key="1">
    <citation type="submission" date="2019-12" db="EMBL/GenBank/DDBJ databases">
        <title>Auraticoccus cholistani sp. nov., an actinomycete isolated from soil of Cholistan desert.</title>
        <authorList>
            <person name="Cheema M.T."/>
        </authorList>
    </citation>
    <scope>NUCLEOTIDE SEQUENCE [LARGE SCALE GENOMIC DNA]</scope>
    <source>
        <strain evidence="7 8">F435</strain>
    </source>
</reference>
<dbReference type="SUPFAM" id="SSF55811">
    <property type="entry name" value="Nudix"/>
    <property type="match status" value="1"/>
</dbReference>
<dbReference type="CDD" id="cd18876">
    <property type="entry name" value="NUDIX_Hydrolase"/>
    <property type="match status" value="1"/>
</dbReference>
<keyword evidence="3 5" id="KW-0378">Hydrolase</keyword>
<dbReference type="PRINTS" id="PR00502">
    <property type="entry name" value="NUDIXFAMILY"/>
</dbReference>
<gene>
    <name evidence="7" type="ORF">GC722_08240</name>
</gene>
<evidence type="ECO:0000256" key="5">
    <source>
        <dbReference type="RuleBase" id="RU003476"/>
    </source>
</evidence>
<keyword evidence="8" id="KW-1185">Reference proteome</keyword>
<dbReference type="RefSeq" id="WP_156609477.1">
    <property type="nucleotide sequence ID" value="NZ_WPCU01000005.1"/>
</dbReference>
<dbReference type="PROSITE" id="PS51462">
    <property type="entry name" value="NUDIX"/>
    <property type="match status" value="1"/>
</dbReference>
<dbReference type="PANTHER" id="PTHR43046">
    <property type="entry name" value="GDP-MANNOSE MANNOSYL HYDROLASE"/>
    <property type="match status" value="1"/>
</dbReference>
<dbReference type="InterPro" id="IPR020084">
    <property type="entry name" value="NUDIX_hydrolase_CS"/>
</dbReference>
<dbReference type="GO" id="GO:0016787">
    <property type="term" value="F:hydrolase activity"/>
    <property type="evidence" value="ECO:0007669"/>
    <property type="project" value="UniProtKB-KW"/>
</dbReference>
<evidence type="ECO:0000256" key="1">
    <source>
        <dbReference type="ARBA" id="ARBA00001946"/>
    </source>
</evidence>
<dbReference type="InterPro" id="IPR000086">
    <property type="entry name" value="NUDIX_hydrolase_dom"/>
</dbReference>
<dbReference type="EMBL" id="WPCU01000005">
    <property type="protein sequence ID" value="MVA76011.1"/>
    <property type="molecule type" value="Genomic_DNA"/>
</dbReference>
<dbReference type="InterPro" id="IPR020476">
    <property type="entry name" value="Nudix_hydrolase"/>
</dbReference>
<dbReference type="PANTHER" id="PTHR43046:SF12">
    <property type="entry name" value="GDP-MANNOSE MANNOSYL HYDROLASE"/>
    <property type="match status" value="1"/>
</dbReference>
<feature type="domain" description="Nudix hydrolase" evidence="6">
    <location>
        <begin position="121"/>
        <end position="251"/>
    </location>
</feature>
<evidence type="ECO:0000256" key="4">
    <source>
        <dbReference type="ARBA" id="ARBA00022842"/>
    </source>
</evidence>
<keyword evidence="4" id="KW-0460">Magnesium</keyword>
<dbReference type="AlphaFoldDB" id="A0A6A9UTL0"/>
<proteinExistence type="inferred from homology"/>
<dbReference type="Gene3D" id="3.90.79.10">
    <property type="entry name" value="Nucleoside Triphosphate Pyrophosphohydrolase"/>
    <property type="match status" value="1"/>
</dbReference>